<accession>A0A225V573</accession>
<dbReference type="EMBL" id="NBNE01007133">
    <property type="protein sequence ID" value="OWZ01056.1"/>
    <property type="molecule type" value="Genomic_DNA"/>
</dbReference>
<proteinExistence type="predicted"/>
<reference evidence="3" key="1">
    <citation type="submission" date="2017-03" db="EMBL/GenBank/DDBJ databases">
        <title>Phytopthora megakarya and P. palmivora, two closely related causual agents of cacao black pod achieved similar genome size and gene model numbers by different mechanisms.</title>
        <authorList>
            <person name="Ali S."/>
            <person name="Shao J."/>
            <person name="Larry D.J."/>
            <person name="Kronmiller B."/>
            <person name="Shen D."/>
            <person name="Strem M.D."/>
            <person name="Melnick R.L."/>
            <person name="Guiltinan M.J."/>
            <person name="Tyler B.M."/>
            <person name="Meinhardt L.W."/>
            <person name="Bailey B.A."/>
        </authorList>
    </citation>
    <scope>NUCLEOTIDE SEQUENCE [LARGE SCALE GENOMIC DNA]</scope>
    <source>
        <strain evidence="3">zdho120</strain>
    </source>
</reference>
<gene>
    <name evidence="2" type="ORF">PHMEG_00027633</name>
</gene>
<sequence length="458" mass="52128">MHSTDREAQVARKTTARKEESASSSSKRSQPKKAKEKSDPPPDDSDDSEPSDNDASQGGDSDSSDAEGLSSEDEDIGMTTTTTTADGTTIWNYRPYIGYTNLEKFDEKAFRNNRVNWWERFSDMASQGQGSWSDTMKIRQFKSRMPTAIRDWFTQLLKSTRHDWKQMSRRFRKLYIGTTGSYSEMHFTMKMTDHETPLQFFYCLNSAAVKAEVKFKSSSKLRESHIRRFIKKLRNDQPKTALEGHRFQSITDLEQALRRHEDVWREEGYDSPAPKKPDISVPTTFTAGLRIVNRLDGRAFVTQGDAEPTQDSEFQHQSQNPEVFAEQAEAHPKLIPEFPNKNQHLKSPNPHPGQGVARPENWDVFCEKCKKWGHSEVNCWTGIICERCQARGHPARVCTRTPCAECGGFHGGILCGQWKAFQSVMTLAKQGNVSELSTQFRSLLQTKDHTSGAQQLNQ</sequence>
<evidence type="ECO:0000313" key="2">
    <source>
        <dbReference type="EMBL" id="OWZ01056.1"/>
    </source>
</evidence>
<dbReference type="Proteomes" id="UP000198211">
    <property type="component" value="Unassembled WGS sequence"/>
</dbReference>
<feature type="compositionally biased region" description="Acidic residues" evidence="1">
    <location>
        <begin position="62"/>
        <end position="76"/>
    </location>
</feature>
<protein>
    <recommendedName>
        <fullName evidence="4">Eukaryotic/viral aspartic protease</fullName>
    </recommendedName>
</protein>
<dbReference type="SUPFAM" id="SSF57756">
    <property type="entry name" value="Retrovirus zinc finger-like domains"/>
    <property type="match status" value="1"/>
</dbReference>
<evidence type="ECO:0008006" key="4">
    <source>
        <dbReference type="Google" id="ProtNLM"/>
    </source>
</evidence>
<feature type="compositionally biased region" description="Basic and acidic residues" evidence="1">
    <location>
        <begin position="1"/>
        <end position="21"/>
    </location>
</feature>
<feature type="region of interest" description="Disordered" evidence="1">
    <location>
        <begin position="1"/>
        <end position="83"/>
    </location>
</feature>
<name>A0A225V573_9STRA</name>
<keyword evidence="3" id="KW-1185">Reference proteome</keyword>
<dbReference type="InterPro" id="IPR036875">
    <property type="entry name" value="Znf_CCHC_sf"/>
</dbReference>
<dbReference type="STRING" id="4795.A0A225V573"/>
<dbReference type="GO" id="GO:0003676">
    <property type="term" value="F:nucleic acid binding"/>
    <property type="evidence" value="ECO:0007669"/>
    <property type="project" value="InterPro"/>
</dbReference>
<dbReference type="AlphaFoldDB" id="A0A225V573"/>
<comment type="caution">
    <text evidence="2">The sequence shown here is derived from an EMBL/GenBank/DDBJ whole genome shotgun (WGS) entry which is preliminary data.</text>
</comment>
<dbReference type="GO" id="GO:0008270">
    <property type="term" value="F:zinc ion binding"/>
    <property type="evidence" value="ECO:0007669"/>
    <property type="project" value="InterPro"/>
</dbReference>
<organism evidence="2 3">
    <name type="scientific">Phytophthora megakarya</name>
    <dbReference type="NCBI Taxonomy" id="4795"/>
    <lineage>
        <taxon>Eukaryota</taxon>
        <taxon>Sar</taxon>
        <taxon>Stramenopiles</taxon>
        <taxon>Oomycota</taxon>
        <taxon>Peronosporomycetes</taxon>
        <taxon>Peronosporales</taxon>
        <taxon>Peronosporaceae</taxon>
        <taxon>Phytophthora</taxon>
    </lineage>
</organism>
<feature type="compositionally biased region" description="Acidic residues" evidence="1">
    <location>
        <begin position="41"/>
        <end position="52"/>
    </location>
</feature>
<evidence type="ECO:0000313" key="3">
    <source>
        <dbReference type="Proteomes" id="UP000198211"/>
    </source>
</evidence>
<evidence type="ECO:0000256" key="1">
    <source>
        <dbReference type="SAM" id="MobiDB-lite"/>
    </source>
</evidence>